<dbReference type="Proteomes" id="UP000051027">
    <property type="component" value="Unassembled WGS sequence"/>
</dbReference>
<dbReference type="InterPro" id="IPR000683">
    <property type="entry name" value="Gfo/Idh/MocA-like_OxRdtase_N"/>
</dbReference>
<gene>
    <name evidence="3" type="ORF">ABS10_05950</name>
</gene>
<evidence type="ECO:0000313" key="3">
    <source>
        <dbReference type="EMBL" id="KRO94999.1"/>
    </source>
</evidence>
<dbReference type="PANTHER" id="PTHR43249">
    <property type="entry name" value="UDP-N-ACETYL-2-AMINO-2-DEOXY-D-GLUCURONATE OXIDASE"/>
    <property type="match status" value="1"/>
</dbReference>
<proteinExistence type="predicted"/>
<dbReference type="Gene3D" id="3.40.50.720">
    <property type="entry name" value="NAD(P)-binding Rossmann-like Domain"/>
    <property type="match status" value="1"/>
</dbReference>
<evidence type="ECO:0000313" key="4">
    <source>
        <dbReference type="Proteomes" id="UP000051027"/>
    </source>
</evidence>
<organism evidence="3 4">
    <name type="scientific">SAR86 cluster bacterium BACL1 MAG-120820-bin45</name>
    <dbReference type="NCBI Taxonomy" id="1655612"/>
    <lineage>
        <taxon>Bacteria</taxon>
        <taxon>Pseudomonadati</taxon>
        <taxon>Pseudomonadota</taxon>
        <taxon>Gammaproteobacteria</taxon>
        <taxon>SAR86 cluster</taxon>
    </lineage>
</organism>
<protein>
    <submittedName>
        <fullName evidence="3">Oxidoreductase</fullName>
    </submittedName>
</protein>
<evidence type="ECO:0000259" key="2">
    <source>
        <dbReference type="Pfam" id="PF22725"/>
    </source>
</evidence>
<dbReference type="Gene3D" id="3.30.360.10">
    <property type="entry name" value="Dihydrodipicolinate Reductase, domain 2"/>
    <property type="match status" value="1"/>
</dbReference>
<dbReference type="SUPFAM" id="SSF55347">
    <property type="entry name" value="Glyceraldehyde-3-phosphate dehydrogenase-like, C-terminal domain"/>
    <property type="match status" value="1"/>
</dbReference>
<dbReference type="STRING" id="1655612.ABS10_05950"/>
<sequence>MRVGIAGYGVVGKTRHRSIVANTSYQVTAISESSEDARKSIPADSIVFNDYKSLIANAEIDIIFISLPNQFAAEATSLSLKKGLHVFCEKPPARTYHELLAVQNEALKFPELKLMYGFNHRFHLSVEEAKSIIQGNALGQIINMKGVYGKSQMISFNQTDWRTNREASGGGILLDQGIHMLDLMRYLSGENFTQVFSFIDNAFWNFDVEDNAYVLMKSPAGIVAQLHSSATQWRHIFNLEITLERGSLILGGLLTGSKSYGDETLTVITSDLSKDHGTPRESTSKYNEDVSWDNEIKYFAKSLADNTSIERGGIDDALETMKLIEAIYKADPAWKEKYYK</sequence>
<feature type="domain" description="GFO/IDH/MocA-like oxidoreductase" evidence="2">
    <location>
        <begin position="127"/>
        <end position="248"/>
    </location>
</feature>
<accession>A0A0R2U616</accession>
<dbReference type="PANTHER" id="PTHR43249:SF1">
    <property type="entry name" value="D-GLUCOSIDE 3-DEHYDROGENASE"/>
    <property type="match status" value="1"/>
</dbReference>
<comment type="caution">
    <text evidence="3">The sequence shown here is derived from an EMBL/GenBank/DDBJ whole genome shotgun (WGS) entry which is preliminary data.</text>
</comment>
<name>A0A0R2U616_9GAMM</name>
<feature type="domain" description="Gfo/Idh/MocA-like oxidoreductase N-terminal" evidence="1">
    <location>
        <begin position="1"/>
        <end position="106"/>
    </location>
</feature>
<dbReference type="SUPFAM" id="SSF51735">
    <property type="entry name" value="NAD(P)-binding Rossmann-fold domains"/>
    <property type="match status" value="1"/>
</dbReference>
<dbReference type="InterPro" id="IPR055170">
    <property type="entry name" value="GFO_IDH_MocA-like_dom"/>
</dbReference>
<dbReference type="InterPro" id="IPR036291">
    <property type="entry name" value="NAD(P)-bd_dom_sf"/>
</dbReference>
<dbReference type="EMBL" id="LICS01000058">
    <property type="protein sequence ID" value="KRO94999.1"/>
    <property type="molecule type" value="Genomic_DNA"/>
</dbReference>
<dbReference type="Pfam" id="PF22725">
    <property type="entry name" value="GFO_IDH_MocA_C3"/>
    <property type="match status" value="1"/>
</dbReference>
<evidence type="ECO:0000259" key="1">
    <source>
        <dbReference type="Pfam" id="PF01408"/>
    </source>
</evidence>
<reference evidence="3 4" key="1">
    <citation type="submission" date="2015-10" db="EMBL/GenBank/DDBJ databases">
        <title>Metagenome-Assembled Genomes uncover a global brackish microbiome.</title>
        <authorList>
            <person name="Hugerth L.W."/>
            <person name="Larsson J."/>
            <person name="Alneberg J."/>
            <person name="Lindh M.V."/>
            <person name="Legrand C."/>
            <person name="Pinhassi J."/>
            <person name="Andersson A.F."/>
        </authorList>
    </citation>
    <scope>NUCLEOTIDE SEQUENCE [LARGE SCALE GENOMIC DNA]</scope>
    <source>
        <strain evidence="3">BACL1 MAG-120820-bin45</strain>
    </source>
</reference>
<dbReference type="Pfam" id="PF01408">
    <property type="entry name" value="GFO_IDH_MocA"/>
    <property type="match status" value="1"/>
</dbReference>
<dbReference type="AlphaFoldDB" id="A0A0R2U616"/>
<dbReference type="GO" id="GO:0000166">
    <property type="term" value="F:nucleotide binding"/>
    <property type="evidence" value="ECO:0007669"/>
    <property type="project" value="InterPro"/>
</dbReference>
<dbReference type="InterPro" id="IPR052515">
    <property type="entry name" value="Gfo/Idh/MocA_Oxidoreductase"/>
</dbReference>